<comment type="caution">
    <text evidence="4">The sequence shown here is derived from an EMBL/GenBank/DDBJ whole genome shotgun (WGS) entry which is preliminary data.</text>
</comment>
<evidence type="ECO:0000313" key="5">
    <source>
        <dbReference type="Proteomes" id="UP000769766"/>
    </source>
</evidence>
<dbReference type="AlphaFoldDB" id="A0A932FUT8"/>
<organism evidence="4 5">
    <name type="scientific">Tectimicrobiota bacterium</name>
    <dbReference type="NCBI Taxonomy" id="2528274"/>
    <lineage>
        <taxon>Bacteria</taxon>
        <taxon>Pseudomonadati</taxon>
        <taxon>Nitrospinota/Tectimicrobiota group</taxon>
        <taxon>Candidatus Tectimicrobiota</taxon>
    </lineage>
</organism>
<evidence type="ECO:0000259" key="2">
    <source>
        <dbReference type="Pfam" id="PF00675"/>
    </source>
</evidence>
<dbReference type="PANTHER" id="PTHR11851">
    <property type="entry name" value="METALLOPROTEASE"/>
    <property type="match status" value="1"/>
</dbReference>
<reference evidence="4" key="1">
    <citation type="submission" date="2020-07" db="EMBL/GenBank/DDBJ databases">
        <title>Huge and variable diversity of episymbiotic CPR bacteria and DPANN archaea in groundwater ecosystems.</title>
        <authorList>
            <person name="He C.Y."/>
            <person name="Keren R."/>
            <person name="Whittaker M."/>
            <person name="Farag I.F."/>
            <person name="Doudna J."/>
            <person name="Cate J.H.D."/>
            <person name="Banfield J.F."/>
        </authorList>
    </citation>
    <scope>NUCLEOTIDE SEQUENCE</scope>
    <source>
        <strain evidence="4">NC_groundwater_672_Ag_B-0.1um_62_36</strain>
    </source>
</reference>
<dbReference type="GO" id="GO:0046872">
    <property type="term" value="F:metal ion binding"/>
    <property type="evidence" value="ECO:0007669"/>
    <property type="project" value="InterPro"/>
</dbReference>
<dbReference type="InterPro" id="IPR007863">
    <property type="entry name" value="Peptidase_M16_C"/>
</dbReference>
<dbReference type="Proteomes" id="UP000769766">
    <property type="component" value="Unassembled WGS sequence"/>
</dbReference>
<protein>
    <submittedName>
        <fullName evidence="4">Insulinase family protein</fullName>
    </submittedName>
</protein>
<dbReference type="SUPFAM" id="SSF63411">
    <property type="entry name" value="LuxS/MPP-like metallohydrolase"/>
    <property type="match status" value="2"/>
</dbReference>
<dbReference type="InterPro" id="IPR050361">
    <property type="entry name" value="MPP/UQCRC_Complex"/>
</dbReference>
<keyword evidence="1" id="KW-0732">Signal</keyword>
<dbReference type="PANTHER" id="PTHR11851:SF224">
    <property type="entry name" value="PROCESSING PROTEASE"/>
    <property type="match status" value="1"/>
</dbReference>
<sequence>MTRHPARLSRLLALVYLLVRLGLPEHAAQAVPPVQRMVLPNQLVLLVSKEHSLPLVTLQLSVDAGAWRDPQGAEGLAYMTASGLLQGTSTHTATALHEELTFLGAFLQASSGRDYATVRLQVLQRNLDRGIDLFLEVLTQPAFPEEEIRRGIEQTVATVQAAEGRPQQVVERAFEMALFLAGPYGHPVEGTPTSLPRLTREGLIAFHRTYYRPNNAILTVVGDITREEIAAKLLPRLAAWPAGKIPEMALRPQFAQGPKTVQIDRPVTQAHIVVGHAGIRRGNPDFYALSVMSYILGGRLVHEIQSKRGLTYAVNSLFDLGRYPGAFRIVLQTKNASAREAISLALQRMERMRQVMVSEEELERAKRYLVGRFRALFGTQAGLADLLGEVEYYRLGLDYLERYPSLVHSVTREDVLRVARAYLHPESPILVVVAHLKEAGLDEPGKSPPFRSSGP</sequence>
<evidence type="ECO:0000259" key="3">
    <source>
        <dbReference type="Pfam" id="PF05193"/>
    </source>
</evidence>
<dbReference type="Pfam" id="PF05193">
    <property type="entry name" value="Peptidase_M16_C"/>
    <property type="match status" value="1"/>
</dbReference>
<accession>A0A932FUT8</accession>
<dbReference type="Pfam" id="PF00675">
    <property type="entry name" value="Peptidase_M16"/>
    <property type="match status" value="1"/>
</dbReference>
<proteinExistence type="predicted"/>
<feature type="domain" description="Peptidase M16 C-terminal" evidence="3">
    <location>
        <begin position="198"/>
        <end position="368"/>
    </location>
</feature>
<gene>
    <name evidence="4" type="ORF">HYY20_03740</name>
</gene>
<dbReference type="EMBL" id="JACPRF010000115">
    <property type="protein sequence ID" value="MBI2875970.1"/>
    <property type="molecule type" value="Genomic_DNA"/>
</dbReference>
<dbReference type="InterPro" id="IPR011765">
    <property type="entry name" value="Pept_M16_N"/>
</dbReference>
<feature type="signal peptide" evidence="1">
    <location>
        <begin position="1"/>
        <end position="27"/>
    </location>
</feature>
<evidence type="ECO:0000313" key="4">
    <source>
        <dbReference type="EMBL" id="MBI2875970.1"/>
    </source>
</evidence>
<evidence type="ECO:0000256" key="1">
    <source>
        <dbReference type="SAM" id="SignalP"/>
    </source>
</evidence>
<dbReference type="InterPro" id="IPR011249">
    <property type="entry name" value="Metalloenz_LuxS/M16"/>
</dbReference>
<feature type="domain" description="Peptidase M16 N-terminal" evidence="2">
    <location>
        <begin position="49"/>
        <end position="191"/>
    </location>
</feature>
<feature type="chain" id="PRO_5037943799" evidence="1">
    <location>
        <begin position="28"/>
        <end position="455"/>
    </location>
</feature>
<dbReference type="Gene3D" id="3.30.830.10">
    <property type="entry name" value="Metalloenzyme, LuxS/M16 peptidase-like"/>
    <property type="match status" value="2"/>
</dbReference>
<name>A0A932FUT8_UNCTE</name>